<dbReference type="RefSeq" id="WP_115309489.1">
    <property type="nucleotide sequence ID" value="NZ_UHIO01000001.1"/>
</dbReference>
<dbReference type="FunFam" id="3.40.1010.10:FF:000002">
    <property type="entry name" value="Ribosomal RNA small subunit methyltransferase I"/>
    <property type="match status" value="1"/>
</dbReference>
<dbReference type="PIRSF" id="PIRSF005917">
    <property type="entry name" value="MTase_YraL"/>
    <property type="match status" value="1"/>
</dbReference>
<evidence type="ECO:0000256" key="5">
    <source>
        <dbReference type="ARBA" id="ARBA00022691"/>
    </source>
</evidence>
<dbReference type="Proteomes" id="UP000255367">
    <property type="component" value="Unassembled WGS sequence"/>
</dbReference>
<comment type="subcellular location">
    <subcellularLocation>
        <location evidence="6">Cytoplasm</location>
    </subcellularLocation>
</comment>
<organism evidence="8 9">
    <name type="scientific">Veillonella criceti</name>
    <dbReference type="NCBI Taxonomy" id="103891"/>
    <lineage>
        <taxon>Bacteria</taxon>
        <taxon>Bacillati</taxon>
        <taxon>Bacillota</taxon>
        <taxon>Negativicutes</taxon>
        <taxon>Veillonellales</taxon>
        <taxon>Veillonellaceae</taxon>
        <taxon>Veillonella</taxon>
    </lineage>
</organism>
<keyword evidence="3 6" id="KW-0489">Methyltransferase</keyword>
<keyword evidence="2 6" id="KW-0698">rRNA processing</keyword>
<dbReference type="Gene3D" id="3.40.1010.10">
    <property type="entry name" value="Cobalt-precorrin-4 Transmethylase, Domain 1"/>
    <property type="match status" value="1"/>
</dbReference>
<evidence type="ECO:0000256" key="2">
    <source>
        <dbReference type="ARBA" id="ARBA00022552"/>
    </source>
</evidence>
<evidence type="ECO:0000256" key="4">
    <source>
        <dbReference type="ARBA" id="ARBA00022679"/>
    </source>
</evidence>
<reference evidence="8 9" key="1">
    <citation type="submission" date="2018-06" db="EMBL/GenBank/DDBJ databases">
        <authorList>
            <consortium name="Pathogen Informatics"/>
            <person name="Doyle S."/>
        </authorList>
    </citation>
    <scope>NUCLEOTIDE SEQUENCE [LARGE SCALE GENOMIC DNA]</scope>
    <source>
        <strain evidence="8 9">NCTC12020</strain>
    </source>
</reference>
<dbReference type="GO" id="GO:0005737">
    <property type="term" value="C:cytoplasm"/>
    <property type="evidence" value="ECO:0007669"/>
    <property type="project" value="UniProtKB-SubCell"/>
</dbReference>
<dbReference type="FunFam" id="3.30.950.10:FF:000002">
    <property type="entry name" value="Ribosomal RNA small subunit methyltransferase I"/>
    <property type="match status" value="1"/>
</dbReference>
<dbReference type="GO" id="GO:0070677">
    <property type="term" value="F:rRNA (cytosine-2'-O-)-methyltransferase activity"/>
    <property type="evidence" value="ECO:0007669"/>
    <property type="project" value="UniProtKB-UniRule"/>
</dbReference>
<dbReference type="EMBL" id="UHIO01000001">
    <property type="protein sequence ID" value="SUP40135.1"/>
    <property type="molecule type" value="Genomic_DNA"/>
</dbReference>
<keyword evidence="9" id="KW-1185">Reference proteome</keyword>
<comment type="similarity">
    <text evidence="6">Belongs to the methyltransferase superfamily. RsmI family.</text>
</comment>
<name>A0A380NH30_9FIRM</name>
<evidence type="ECO:0000313" key="9">
    <source>
        <dbReference type="Proteomes" id="UP000255367"/>
    </source>
</evidence>
<dbReference type="InterPro" id="IPR035996">
    <property type="entry name" value="4pyrrol_Methylase_sf"/>
</dbReference>
<dbReference type="Pfam" id="PF00590">
    <property type="entry name" value="TP_methylase"/>
    <property type="match status" value="1"/>
</dbReference>
<dbReference type="InterPro" id="IPR008189">
    <property type="entry name" value="rRNA_ssu_MeTfrase_I"/>
</dbReference>
<dbReference type="HAMAP" id="MF_01877">
    <property type="entry name" value="16SrRNA_methyltr_I"/>
    <property type="match status" value="1"/>
</dbReference>
<protein>
    <recommendedName>
        <fullName evidence="6">Ribosomal RNA small subunit methyltransferase I</fullName>
        <ecNumber evidence="6">2.1.1.198</ecNumber>
    </recommendedName>
    <alternativeName>
        <fullName evidence="6">16S rRNA 2'-O-ribose C1402 methyltransferase</fullName>
    </alternativeName>
    <alternativeName>
        <fullName evidence="6">rRNA (cytidine-2'-O-)-methyltransferase RsmI</fullName>
    </alternativeName>
</protein>
<dbReference type="AlphaFoldDB" id="A0A380NH30"/>
<proteinExistence type="inferred from homology"/>
<evidence type="ECO:0000259" key="7">
    <source>
        <dbReference type="Pfam" id="PF00590"/>
    </source>
</evidence>
<dbReference type="PANTHER" id="PTHR46111">
    <property type="entry name" value="RIBOSOMAL RNA SMALL SUBUNIT METHYLTRANSFERASE I"/>
    <property type="match status" value="1"/>
</dbReference>
<accession>A0A380NH30</accession>
<dbReference type="CDD" id="cd11648">
    <property type="entry name" value="RsmI"/>
    <property type="match status" value="1"/>
</dbReference>
<feature type="domain" description="Tetrapyrrole methylase" evidence="7">
    <location>
        <begin position="7"/>
        <end position="206"/>
    </location>
</feature>
<dbReference type="InterPro" id="IPR014776">
    <property type="entry name" value="4pyrrole_Mease_sub2"/>
</dbReference>
<comment type="function">
    <text evidence="6">Catalyzes the 2'-O-methylation of the ribose of cytidine 1402 (C1402) in 16S rRNA.</text>
</comment>
<keyword evidence="1 6" id="KW-0963">Cytoplasm</keyword>
<dbReference type="SUPFAM" id="SSF53790">
    <property type="entry name" value="Tetrapyrrole methylase"/>
    <property type="match status" value="1"/>
</dbReference>
<dbReference type="EC" id="2.1.1.198" evidence="6"/>
<keyword evidence="4 6" id="KW-0808">Transferase</keyword>
<dbReference type="InterPro" id="IPR018063">
    <property type="entry name" value="SAM_MeTrfase_RsmI_CS"/>
</dbReference>
<evidence type="ECO:0000256" key="6">
    <source>
        <dbReference type="HAMAP-Rule" id="MF_01877"/>
    </source>
</evidence>
<dbReference type="InterPro" id="IPR000878">
    <property type="entry name" value="4pyrrol_Mease"/>
</dbReference>
<gene>
    <name evidence="6 8" type="primary">rsmI</name>
    <name evidence="8" type="ORF">NCTC12020_00223</name>
</gene>
<sequence>MNETKGTLYLVPTPIGNLEDMTYRAVRVLEEVHTIAAEDTRHSGLLLKHFDIKKPLISYHEHNKAAKEEPLMELLLQGHDVALISDAGMPAISDPGAELVQAAIEAAVDVVPLPGPNAALTALIASGLDTREFTFLGFLPKKSSHRQAVLERVATYEGTLLFYEAPHRLQASLQELYKYLGNRPIVVGRELTKKFETFVRTDLAALQQADNWLTIKGEFVLVVGGAVHGKVSEQEENPIAASDYVSAVTMLMEEGMAKKEAIREIAKRTGVSRRDVYNAVELALRD</sequence>
<comment type="catalytic activity">
    <reaction evidence="6">
        <text>cytidine(1402) in 16S rRNA + S-adenosyl-L-methionine = 2'-O-methylcytidine(1402) in 16S rRNA + S-adenosyl-L-homocysteine + H(+)</text>
        <dbReference type="Rhea" id="RHEA:42924"/>
        <dbReference type="Rhea" id="RHEA-COMP:10285"/>
        <dbReference type="Rhea" id="RHEA-COMP:10286"/>
        <dbReference type="ChEBI" id="CHEBI:15378"/>
        <dbReference type="ChEBI" id="CHEBI:57856"/>
        <dbReference type="ChEBI" id="CHEBI:59789"/>
        <dbReference type="ChEBI" id="CHEBI:74495"/>
        <dbReference type="ChEBI" id="CHEBI:82748"/>
        <dbReference type="EC" id="2.1.1.198"/>
    </reaction>
</comment>
<evidence type="ECO:0000256" key="1">
    <source>
        <dbReference type="ARBA" id="ARBA00022490"/>
    </source>
</evidence>
<dbReference type="InterPro" id="IPR014777">
    <property type="entry name" value="4pyrrole_Mease_sub1"/>
</dbReference>
<keyword evidence="5 6" id="KW-0949">S-adenosyl-L-methionine</keyword>
<dbReference type="PANTHER" id="PTHR46111:SF1">
    <property type="entry name" value="RIBOSOMAL RNA SMALL SUBUNIT METHYLTRANSFERASE I"/>
    <property type="match status" value="1"/>
</dbReference>
<dbReference type="OrthoDB" id="9809084at2"/>
<evidence type="ECO:0000256" key="3">
    <source>
        <dbReference type="ARBA" id="ARBA00022603"/>
    </source>
</evidence>
<evidence type="ECO:0000313" key="8">
    <source>
        <dbReference type="EMBL" id="SUP40135.1"/>
    </source>
</evidence>
<dbReference type="NCBIfam" id="TIGR00096">
    <property type="entry name" value="16S rRNA (cytidine(1402)-2'-O)-methyltransferase"/>
    <property type="match status" value="1"/>
</dbReference>
<dbReference type="Gene3D" id="3.30.950.10">
    <property type="entry name" value="Methyltransferase, Cobalt-precorrin-4 Transmethylase, Domain 2"/>
    <property type="match status" value="1"/>
</dbReference>
<dbReference type="PROSITE" id="PS01296">
    <property type="entry name" value="RSMI"/>
    <property type="match status" value="1"/>
</dbReference>